<dbReference type="InterPro" id="IPR027417">
    <property type="entry name" value="P-loop_NTPase"/>
</dbReference>
<dbReference type="SUPFAM" id="SSF52540">
    <property type="entry name" value="P-loop containing nucleoside triphosphate hydrolases"/>
    <property type="match status" value="1"/>
</dbReference>
<dbReference type="PATRIC" id="fig|1392.242.peg.4073"/>
<protein>
    <submittedName>
        <fullName evidence="2">Tn7-like transposition protein C</fullName>
    </submittedName>
</protein>
<evidence type="ECO:0000313" key="3">
    <source>
        <dbReference type="Proteomes" id="UP000035904"/>
    </source>
</evidence>
<dbReference type="GO" id="GO:0016887">
    <property type="term" value="F:ATP hydrolysis activity"/>
    <property type="evidence" value="ECO:0007669"/>
    <property type="project" value="InterPro"/>
</dbReference>
<dbReference type="Proteomes" id="UP000035904">
    <property type="component" value="Unassembled WGS sequence"/>
</dbReference>
<sequence length="507" mass="58619">MGKKMINYNYKEESHFHPKALYLPQQVKEYEGNPFLETLPPILSTESLYKSLAVYPHFNKEERLHPKELRCHYVMRLNSFFQPYGRQISLYNLFDRALRQGYLCRNPMNKEEKLLLREIYDNLQNGKVPVTNSEGVPGEGFMIIGTSGVGKSRSLSRLLSTYPQVIQHTEYGGQSFIRKQVLYLKIDCPHDGTLKGLIGAFFKKLDSVLGTQYTEKIFSTRATVSRLIVAMQSHIVQHGIGVLIVDEIQHLSIAKSQGEEVMLNFFVTLNNICKIPIIFIGTPKTEVLYKKALRQIRRMCGQGDLIWMHHRETDKEWELLLKGLWRYQWNREYTDLTPELNKVMFEYSQGIIAIAVKLFMLVQMETMKKKKENITSTIIKRVSENYLKSLQPVLKAMKTGKKSNMTRYEDIVLSTLDNTLESGLNEITNVVNVDYFLEKQEKMCNKNLTEDIDVKIIGKLQFMGIDYELAKVSVEKIIEEYGEKKSFKFLLQQSVALALSNGSEDNV</sequence>
<dbReference type="RefSeq" id="WP_047956522.1">
    <property type="nucleotide sequence ID" value="NZ_LDPG01000003.1"/>
</dbReference>
<dbReference type="EMBL" id="LDPG01000003">
    <property type="protein sequence ID" value="KLV19883.1"/>
    <property type="molecule type" value="Genomic_DNA"/>
</dbReference>
<feature type="domain" description="ORC1/DEAH AAA+ ATPase" evidence="1">
    <location>
        <begin position="142"/>
        <end position="284"/>
    </location>
</feature>
<dbReference type="AlphaFoldDB" id="A0A0J1I1Z8"/>
<evidence type="ECO:0000259" key="1">
    <source>
        <dbReference type="Pfam" id="PF13401"/>
    </source>
</evidence>
<name>A0A0J1I1Z8_BACAN</name>
<organism evidence="2 3">
    <name type="scientific">Bacillus anthracis</name>
    <name type="common">anthrax bacterium</name>
    <dbReference type="NCBI Taxonomy" id="1392"/>
    <lineage>
        <taxon>Bacteria</taxon>
        <taxon>Bacillati</taxon>
        <taxon>Bacillota</taxon>
        <taxon>Bacilli</taxon>
        <taxon>Bacillales</taxon>
        <taxon>Bacillaceae</taxon>
        <taxon>Bacillus</taxon>
        <taxon>Bacillus cereus group</taxon>
    </lineage>
</organism>
<proteinExistence type="predicted"/>
<comment type="caution">
    <text evidence="2">The sequence shown here is derived from an EMBL/GenBank/DDBJ whole genome shotgun (WGS) entry which is preliminary data.</text>
</comment>
<reference evidence="2 3" key="1">
    <citation type="submission" date="2015-05" db="EMBL/GenBank/DDBJ databases">
        <title>Whole genome sequence and identification of bacterial endophytes from Costus igneus.</title>
        <authorList>
            <person name="Lee Y.P."/>
            <person name="Gan H.M."/>
            <person name="Eng W."/>
            <person name="Wheatley M.S."/>
            <person name="Caraballo A."/>
            <person name="Polter S."/>
            <person name="Savka M.A."/>
            <person name="Hudson A.O."/>
        </authorList>
    </citation>
    <scope>NUCLEOTIDE SEQUENCE [LARGE SCALE GENOMIC DNA]</scope>
    <source>
        <strain evidence="2 3">RIT375</strain>
    </source>
</reference>
<evidence type="ECO:0000313" key="2">
    <source>
        <dbReference type="EMBL" id="KLV19883.1"/>
    </source>
</evidence>
<accession>A0A0J1I1Z8</accession>
<dbReference type="Gene3D" id="3.40.50.300">
    <property type="entry name" value="P-loop containing nucleotide triphosphate hydrolases"/>
    <property type="match status" value="1"/>
</dbReference>
<dbReference type="Pfam" id="PF13401">
    <property type="entry name" value="AAA_22"/>
    <property type="match status" value="1"/>
</dbReference>
<dbReference type="InterPro" id="IPR049945">
    <property type="entry name" value="AAA_22"/>
</dbReference>
<gene>
    <name evidence="2" type="ORF">ABW01_07980</name>
</gene>